<feature type="compositionally biased region" description="Polar residues" evidence="5">
    <location>
        <begin position="687"/>
        <end position="700"/>
    </location>
</feature>
<dbReference type="EMBL" id="HBFG01001601">
    <property type="protein sequence ID" value="CAD8729714.1"/>
    <property type="molecule type" value="Transcribed_RNA"/>
</dbReference>
<name>A0A7S0TDE5_9STRA</name>
<feature type="region of interest" description="Disordered" evidence="5">
    <location>
        <begin position="410"/>
        <end position="434"/>
    </location>
</feature>
<evidence type="ECO:0000313" key="7">
    <source>
        <dbReference type="EMBL" id="CAD8729714.1"/>
    </source>
</evidence>
<comment type="subcellular location">
    <subcellularLocation>
        <location evidence="1">Golgi apparatus</location>
    </subcellularLocation>
</comment>
<dbReference type="GO" id="GO:0007030">
    <property type="term" value="P:Golgi organization"/>
    <property type="evidence" value="ECO:0007669"/>
    <property type="project" value="TreeGrafter"/>
</dbReference>
<reference evidence="7" key="1">
    <citation type="submission" date="2021-01" db="EMBL/GenBank/DDBJ databases">
        <authorList>
            <person name="Corre E."/>
            <person name="Pelletier E."/>
            <person name="Niang G."/>
            <person name="Scheremetjew M."/>
            <person name="Finn R."/>
            <person name="Kale V."/>
            <person name="Holt S."/>
            <person name="Cochrane G."/>
            <person name="Meng A."/>
            <person name="Brown T."/>
            <person name="Cohen L."/>
        </authorList>
    </citation>
    <scope>NUCLEOTIDE SEQUENCE</scope>
    <source>
        <strain evidence="7">B596</strain>
    </source>
</reference>
<keyword evidence="3 4" id="KW-0175">Coiled coil</keyword>
<proteinExistence type="predicted"/>
<feature type="compositionally biased region" description="Basic and acidic residues" evidence="5">
    <location>
        <begin position="424"/>
        <end position="434"/>
    </location>
</feature>
<evidence type="ECO:0000256" key="4">
    <source>
        <dbReference type="SAM" id="Coils"/>
    </source>
</evidence>
<accession>A0A7S0TDE5</accession>
<dbReference type="InterPro" id="IPR000237">
    <property type="entry name" value="GRIP_dom"/>
</dbReference>
<feature type="region of interest" description="Disordered" evidence="5">
    <location>
        <begin position="151"/>
        <end position="207"/>
    </location>
</feature>
<gene>
    <name evidence="7" type="ORF">PDEL0327_LOCUS1207</name>
</gene>
<evidence type="ECO:0000256" key="2">
    <source>
        <dbReference type="ARBA" id="ARBA00023034"/>
    </source>
</evidence>
<organism evidence="7">
    <name type="scientific">Pseudo-nitzschia delicatissima</name>
    <dbReference type="NCBI Taxonomy" id="44447"/>
    <lineage>
        <taxon>Eukaryota</taxon>
        <taxon>Sar</taxon>
        <taxon>Stramenopiles</taxon>
        <taxon>Ochrophyta</taxon>
        <taxon>Bacillariophyta</taxon>
        <taxon>Bacillariophyceae</taxon>
        <taxon>Bacillariophycidae</taxon>
        <taxon>Bacillariales</taxon>
        <taxon>Bacillariaceae</taxon>
        <taxon>Pseudo-nitzschia</taxon>
    </lineage>
</organism>
<dbReference type="GO" id="GO:0006888">
    <property type="term" value="P:endoplasmic reticulum to Golgi vesicle-mediated transport"/>
    <property type="evidence" value="ECO:0007669"/>
    <property type="project" value="TreeGrafter"/>
</dbReference>
<feature type="region of interest" description="Disordered" evidence="5">
    <location>
        <begin position="87"/>
        <end position="108"/>
    </location>
</feature>
<feature type="compositionally biased region" description="Polar residues" evidence="5">
    <location>
        <begin position="161"/>
        <end position="180"/>
    </location>
</feature>
<dbReference type="Pfam" id="PF10375">
    <property type="entry name" value="GRAB"/>
    <property type="match status" value="1"/>
</dbReference>
<feature type="region of interest" description="Disordered" evidence="5">
    <location>
        <begin position="21"/>
        <end position="54"/>
    </location>
</feature>
<feature type="compositionally biased region" description="Polar residues" evidence="5">
    <location>
        <begin position="95"/>
        <end position="105"/>
    </location>
</feature>
<dbReference type="PROSITE" id="PS50913">
    <property type="entry name" value="GRIP"/>
    <property type="match status" value="1"/>
</dbReference>
<dbReference type="GO" id="GO:0005794">
    <property type="term" value="C:Golgi apparatus"/>
    <property type="evidence" value="ECO:0007669"/>
    <property type="project" value="UniProtKB-SubCell"/>
</dbReference>
<feature type="coiled-coil region" evidence="4">
    <location>
        <begin position="802"/>
        <end position="843"/>
    </location>
</feature>
<protein>
    <recommendedName>
        <fullName evidence="6">GRIP domain-containing protein</fullName>
    </recommendedName>
</protein>
<dbReference type="PANTHER" id="PTHR18921">
    <property type="entry name" value="MYOSIN HEAVY CHAIN - RELATED"/>
    <property type="match status" value="1"/>
</dbReference>
<sequence>MWGNLAGRLGATDINATLEKIGNAVAPREDSDDDEYSDDADYDDDGDYDEDYGLGDGEAILKKVAGASPFRLAGMLTQALDNRNVAIGDSEESDNNSYRENSDITGNKMLFPSEPVRIEQEIVPSVDTNDTGNDCPVDGTTQIQNTLQQADKPVQIPSQPPVTISDTIPNNASTQDSTPKVSGEKSKDTFPNGTDVREEDVGFESQKELEMKHSPYNTTTMESKVSNSMTMDKVATVDCSLSRSDDIVGVDNNFPIAKTPVELKESQDIPNSLLGVNSAIVMGEKTKDEEEKFQIRKDDHKVDKEEHSESTVNIVHKKEKNQMRVVGDGDTNVTTQILSNVSKPESIKPTDNKDVSALSGRKECVEVNEYSMKKMPDNVAGSDENGGAIRNIVKGSSAETDALIEIAAQSRLSSNDETPIHAAKSAEDNKVPYSNEEKEHELLKAEMNCQELKIQLREAKQKIEALRNQAKCDKEKVESEKEDLIAQFHSKEVRLLQATSEENQNQTLLLEQEYSAKIQNLENSLVTERKSSQEEQEEYKRLLRESYSNVDRMEKQLNAAVHKHEMEINQVQQREERALRKVDDRMAQTMAVLDERDEEIKKLKKSIKAMESKVNEHQEGEEEAEEELEEIHQENESLRETIEKLELEKNNLKDQVATLKSGSEELPGLQMELTMLREERNRERTKNQAVMDSAMSSRTQLETERDNALSELRDSKQQLAATLGDLEISRADYSRIIMANENLQSALEAFQDERRAEMEMIDEQRRESEEALKSAHATATSAMKQIHENEMYEIQKASDNAVKNVMHEMELVEGNLEKLKSENNQMRRSLDEAIHRLQTTQEDVIDRNVMKNILLDWCTLNDKTKRHQVLQVMANLLHFSEEEKEKVHLTSKSLDSVRTRVVGALAAPLPPSKADVEHLEGSNVHEKWVNFLMAETDDA</sequence>
<feature type="region of interest" description="Disordered" evidence="5">
    <location>
        <begin position="680"/>
        <end position="704"/>
    </location>
</feature>
<dbReference type="GO" id="GO:0031267">
    <property type="term" value="F:small GTPase binding"/>
    <property type="evidence" value="ECO:0007669"/>
    <property type="project" value="TreeGrafter"/>
</dbReference>
<evidence type="ECO:0000259" key="6">
    <source>
        <dbReference type="PROSITE" id="PS50913"/>
    </source>
</evidence>
<evidence type="ECO:0000256" key="5">
    <source>
        <dbReference type="SAM" id="MobiDB-lite"/>
    </source>
</evidence>
<dbReference type="AlphaFoldDB" id="A0A7S0TDE5"/>
<evidence type="ECO:0000256" key="3">
    <source>
        <dbReference type="ARBA" id="ARBA00023054"/>
    </source>
</evidence>
<dbReference type="PANTHER" id="PTHR18921:SF2">
    <property type="entry name" value="THYROID RECEPTOR-INTERACTING PROTEIN 11"/>
    <property type="match status" value="1"/>
</dbReference>
<feature type="compositionally biased region" description="Acidic residues" evidence="5">
    <location>
        <begin position="619"/>
        <end position="629"/>
    </location>
</feature>
<feature type="domain" description="GRIP" evidence="6">
    <location>
        <begin position="840"/>
        <end position="890"/>
    </location>
</feature>
<evidence type="ECO:0000256" key="1">
    <source>
        <dbReference type="ARBA" id="ARBA00004555"/>
    </source>
</evidence>
<keyword evidence="2" id="KW-0333">Golgi apparatus</keyword>
<feature type="region of interest" description="Disordered" evidence="5">
    <location>
        <begin position="612"/>
        <end position="636"/>
    </location>
</feature>
<dbReference type="InterPro" id="IPR019459">
    <property type="entry name" value="GRAB"/>
</dbReference>
<feature type="compositionally biased region" description="Acidic residues" evidence="5">
    <location>
        <begin position="30"/>
        <end position="53"/>
    </location>
</feature>
<feature type="compositionally biased region" description="Basic and acidic residues" evidence="5">
    <location>
        <begin position="195"/>
        <end position="207"/>
    </location>
</feature>